<comment type="caution">
    <text evidence="1">The sequence shown here is derived from an EMBL/GenBank/DDBJ whole genome shotgun (WGS) entry which is preliminary data.</text>
</comment>
<dbReference type="EMBL" id="SJPJ01000001">
    <property type="protein sequence ID" value="TWT79653.1"/>
    <property type="molecule type" value="Genomic_DNA"/>
</dbReference>
<gene>
    <name evidence="1" type="ORF">CA13_10590</name>
</gene>
<name>A0A5C5YZ25_9BACT</name>
<evidence type="ECO:0000313" key="2">
    <source>
        <dbReference type="Proteomes" id="UP000315010"/>
    </source>
</evidence>
<sequence length="34" mass="3747">MILTEGREPSGLAMISPLRVLGDAFRYSTDSLLH</sequence>
<keyword evidence="2" id="KW-1185">Reference proteome</keyword>
<protein>
    <submittedName>
        <fullName evidence="1">Uncharacterized protein</fullName>
    </submittedName>
</protein>
<dbReference type="AlphaFoldDB" id="A0A5C5YZ25"/>
<proteinExistence type="predicted"/>
<accession>A0A5C5YZ25</accession>
<evidence type="ECO:0000313" key="1">
    <source>
        <dbReference type="EMBL" id="TWT79653.1"/>
    </source>
</evidence>
<organism evidence="1 2">
    <name type="scientific">Novipirellula herctigrandis</name>
    <dbReference type="NCBI Taxonomy" id="2527986"/>
    <lineage>
        <taxon>Bacteria</taxon>
        <taxon>Pseudomonadati</taxon>
        <taxon>Planctomycetota</taxon>
        <taxon>Planctomycetia</taxon>
        <taxon>Pirellulales</taxon>
        <taxon>Pirellulaceae</taxon>
        <taxon>Novipirellula</taxon>
    </lineage>
</organism>
<reference evidence="1 2" key="1">
    <citation type="submission" date="2019-02" db="EMBL/GenBank/DDBJ databases">
        <title>Deep-cultivation of Planctomycetes and their phenomic and genomic characterization uncovers novel biology.</title>
        <authorList>
            <person name="Wiegand S."/>
            <person name="Jogler M."/>
            <person name="Boedeker C."/>
            <person name="Pinto D."/>
            <person name="Vollmers J."/>
            <person name="Rivas-Marin E."/>
            <person name="Kohn T."/>
            <person name="Peeters S.H."/>
            <person name="Heuer A."/>
            <person name="Rast P."/>
            <person name="Oberbeckmann S."/>
            <person name="Bunk B."/>
            <person name="Jeske O."/>
            <person name="Meyerdierks A."/>
            <person name="Storesund J.E."/>
            <person name="Kallscheuer N."/>
            <person name="Luecker S."/>
            <person name="Lage O.M."/>
            <person name="Pohl T."/>
            <person name="Merkel B.J."/>
            <person name="Hornburger P."/>
            <person name="Mueller R.-W."/>
            <person name="Bruemmer F."/>
            <person name="Labrenz M."/>
            <person name="Spormann A.M."/>
            <person name="Op Den Camp H."/>
            <person name="Overmann J."/>
            <person name="Amann R."/>
            <person name="Jetten M.S.M."/>
            <person name="Mascher T."/>
            <person name="Medema M.H."/>
            <person name="Devos D.P."/>
            <person name="Kaster A.-K."/>
            <person name="Ovreas L."/>
            <person name="Rohde M."/>
            <person name="Galperin M.Y."/>
            <person name="Jogler C."/>
        </authorList>
    </citation>
    <scope>NUCLEOTIDE SEQUENCE [LARGE SCALE GENOMIC DNA]</scope>
    <source>
        <strain evidence="1 2">CA13</strain>
    </source>
</reference>
<dbReference type="Proteomes" id="UP000315010">
    <property type="component" value="Unassembled WGS sequence"/>
</dbReference>